<dbReference type="EMBL" id="LK932350">
    <property type="protein sequence ID" value="CDS83556.1"/>
    <property type="molecule type" value="Genomic_DNA"/>
</dbReference>
<proteinExistence type="predicted"/>
<sequence>MVNTIRYMIKNKYLRDFGFEKGDTTYEVDISFYIFISYSFSSDIQKLQEF</sequence>
<protein>
    <submittedName>
        <fullName evidence="1">Uncharacterized protein</fullName>
    </submittedName>
</protein>
<organism evidence="1">
    <name type="scientific">Clostridioides difficile</name>
    <name type="common">Peptoclostridium difficile</name>
    <dbReference type="NCBI Taxonomy" id="1496"/>
    <lineage>
        <taxon>Bacteria</taxon>
        <taxon>Bacillati</taxon>
        <taxon>Bacillota</taxon>
        <taxon>Clostridia</taxon>
        <taxon>Peptostreptococcales</taxon>
        <taxon>Peptostreptococcaceae</taxon>
        <taxon>Clostridioides</taxon>
    </lineage>
</organism>
<name>A0A069A633_CLODI</name>
<evidence type="ECO:0000313" key="1">
    <source>
        <dbReference type="EMBL" id="CDS83556.1"/>
    </source>
</evidence>
<accession>A0A069A633</accession>
<dbReference type="AlphaFoldDB" id="A0A069A633"/>
<reference evidence="1" key="1">
    <citation type="submission" date="2014-07" db="EMBL/GenBank/DDBJ databases">
        <authorList>
            <person name="Monot Marc"/>
        </authorList>
    </citation>
    <scope>NUCLEOTIDE SEQUENCE</scope>
    <source>
        <strain evidence="1">7032994</strain>
    </source>
</reference>
<gene>
    <name evidence="1" type="ORF">BN1097_160031</name>
</gene>